<dbReference type="GO" id="GO:0019679">
    <property type="term" value="P:propionate metabolic process, methylcitrate cycle"/>
    <property type="evidence" value="ECO:0007669"/>
    <property type="project" value="TreeGrafter"/>
</dbReference>
<comment type="catalytic activity">
    <reaction evidence="6">
        <text>oxaloacetate + acetyl-CoA + H2O = citrate + CoA + H(+)</text>
        <dbReference type="Rhea" id="RHEA:16845"/>
        <dbReference type="ChEBI" id="CHEBI:15377"/>
        <dbReference type="ChEBI" id="CHEBI:15378"/>
        <dbReference type="ChEBI" id="CHEBI:16452"/>
        <dbReference type="ChEBI" id="CHEBI:16947"/>
        <dbReference type="ChEBI" id="CHEBI:57287"/>
        <dbReference type="ChEBI" id="CHEBI:57288"/>
        <dbReference type="EC" id="2.3.3.16"/>
    </reaction>
</comment>
<feature type="active site" evidence="8">
    <location>
        <position position="319"/>
    </location>
</feature>
<evidence type="ECO:0000256" key="5">
    <source>
        <dbReference type="ARBA" id="ARBA00049052"/>
    </source>
</evidence>
<keyword evidence="9" id="KW-0012">Acyltransferase</keyword>
<dbReference type="Pfam" id="PF00285">
    <property type="entry name" value="Citrate_synt"/>
    <property type="match status" value="1"/>
</dbReference>
<keyword evidence="4 7" id="KW-0808">Transferase</keyword>
<dbReference type="InterPro" id="IPR016142">
    <property type="entry name" value="Citrate_synth-like_lrg_a-sub"/>
</dbReference>
<keyword evidence="3" id="KW-0816">Tricarboxylic acid cycle</keyword>
<dbReference type="GO" id="GO:0005737">
    <property type="term" value="C:cytoplasm"/>
    <property type="evidence" value="ECO:0007669"/>
    <property type="project" value="InterPro"/>
</dbReference>
<name>Q7VJ45_HELHP</name>
<dbReference type="PANTHER" id="PTHR11739:SF25">
    <property type="entry name" value="CITRATE SYNTHASE-RELATED PROTEIN DDB_G0287281"/>
    <property type="match status" value="1"/>
</dbReference>
<proteinExistence type="inferred from homology"/>
<dbReference type="NCBIfam" id="NF009006">
    <property type="entry name" value="PRK12351.1"/>
    <property type="match status" value="1"/>
</dbReference>
<evidence type="ECO:0000256" key="4">
    <source>
        <dbReference type="ARBA" id="ARBA00022679"/>
    </source>
</evidence>
<dbReference type="InterPro" id="IPR016143">
    <property type="entry name" value="Citrate_synth-like_sm_a-sub"/>
</dbReference>
<dbReference type="OrthoDB" id="9800864at2"/>
<dbReference type="NCBIfam" id="TIGR01800">
    <property type="entry name" value="cit_synth_II"/>
    <property type="match status" value="1"/>
</dbReference>
<dbReference type="UniPathway" id="UPA00223">
    <property type="reaction ID" value="UER00717"/>
</dbReference>
<reference evidence="9 10" key="1">
    <citation type="journal article" date="2003" name="Proc. Natl. Acad. Sci. U.S.A.">
        <title>The complete genome sequence of the carcinogenic bacterium Helicobacter hepaticus.</title>
        <authorList>
            <person name="Suerbaum S."/>
            <person name="Josenhans C."/>
            <person name="Sterzenbach T."/>
            <person name="Drescher B."/>
            <person name="Brandt P."/>
            <person name="Bell M."/>
            <person name="Droege M."/>
            <person name="Fartmann B."/>
            <person name="Fischer H.-P."/>
            <person name="Ge Z."/>
            <person name="Hoerster A."/>
            <person name="Holland R."/>
            <person name="Klein K."/>
            <person name="Koenig J."/>
            <person name="Macko L."/>
            <person name="Mendz G.L."/>
            <person name="Nyakatura G."/>
            <person name="Schauer D.B."/>
            <person name="Shen Z."/>
            <person name="Weber J."/>
            <person name="Frosch M."/>
            <person name="Fox J.G."/>
        </authorList>
    </citation>
    <scope>NUCLEOTIDE SEQUENCE [LARGE SCALE GENOMIC DNA]</scope>
    <source>
        <strain evidence="10">ATCC 51449 / 3B1</strain>
    </source>
</reference>
<dbReference type="eggNOG" id="COG0372">
    <property type="taxonomic scope" value="Bacteria"/>
</dbReference>
<dbReference type="SUPFAM" id="SSF48256">
    <property type="entry name" value="Citrate synthase"/>
    <property type="match status" value="1"/>
</dbReference>
<evidence type="ECO:0000256" key="8">
    <source>
        <dbReference type="PIRSR" id="PIRSR001369-1"/>
    </source>
</evidence>
<dbReference type="EMBL" id="AE017125">
    <property type="protein sequence ID" value="AAP76995.1"/>
    <property type="molecule type" value="Genomic_DNA"/>
</dbReference>
<evidence type="ECO:0000256" key="3">
    <source>
        <dbReference type="ARBA" id="ARBA00022532"/>
    </source>
</evidence>
<dbReference type="InterPro" id="IPR011278">
    <property type="entry name" value="2-MeCitrate/Citrate_synth_II"/>
</dbReference>
<evidence type="ECO:0000256" key="6">
    <source>
        <dbReference type="ARBA" id="ARBA00049288"/>
    </source>
</evidence>
<comment type="catalytic activity">
    <reaction evidence="5">
        <text>propanoyl-CoA + oxaloacetate + H2O = (2S,3S)-2-methylcitrate + CoA + H(+)</text>
        <dbReference type="Rhea" id="RHEA:23780"/>
        <dbReference type="ChEBI" id="CHEBI:15377"/>
        <dbReference type="ChEBI" id="CHEBI:15378"/>
        <dbReference type="ChEBI" id="CHEBI:16452"/>
        <dbReference type="ChEBI" id="CHEBI:57287"/>
        <dbReference type="ChEBI" id="CHEBI:57392"/>
        <dbReference type="ChEBI" id="CHEBI:58853"/>
        <dbReference type="EC" id="2.3.3.5"/>
    </reaction>
</comment>
<evidence type="ECO:0000256" key="1">
    <source>
        <dbReference type="ARBA" id="ARBA00004751"/>
    </source>
</evidence>
<dbReference type="PANTHER" id="PTHR11739">
    <property type="entry name" value="CITRATE SYNTHASE"/>
    <property type="match status" value="1"/>
</dbReference>
<keyword evidence="10" id="KW-1185">Reference proteome</keyword>
<dbReference type="CDD" id="cd06108">
    <property type="entry name" value="Ec2MCS_like"/>
    <property type="match status" value="1"/>
</dbReference>
<dbReference type="InterPro" id="IPR036969">
    <property type="entry name" value="Citrate_synthase_sf"/>
</dbReference>
<sequence length="382" mass="42813">MGETIKNTKVGGLAGITAGQSAICTVGTGHGLNYRGYDIYDLARECEFEEVAYLLLKEKLPNANELAAFKKELIAARDLPKALKDTLKLLPKNAHPMDIMRTTCSMLGCLEPETYDIVKMSFPMQNQIAIRLLGIFPSALTFWHHYHHNGKEISTQSNQDSIAGHFLELLHQKPPKELWIKAMHASLILYAEHEFNASTFTARVITATMSDVYSGVTGAIGALRGPLHGGANEAAMELIAEYKTPQEAEKGILDKLARKDKIMGFGHRVYVKADPRNVVIKEWSKKLSEDVGDTKGLYPISEAIEKVMWEQKKLFPNLDFYSASAYHFMGIPTPYFTPIFIFSRTAGWLAHIFEQRANNKLIRPSSEYIGPDKKAFVPLHNR</sequence>
<feature type="active site" evidence="8">
    <location>
        <position position="267"/>
    </location>
</feature>
<gene>
    <name evidence="9" type="primary">prpC</name>
    <name evidence="9" type="ordered locus">HH_0398</name>
</gene>
<dbReference type="STRING" id="235279.HH_0398"/>
<dbReference type="AlphaFoldDB" id="Q7VJ45"/>
<dbReference type="Gene3D" id="1.10.230.10">
    <property type="entry name" value="Cytochrome P450-Terp, domain 2"/>
    <property type="match status" value="1"/>
</dbReference>
<comment type="similarity">
    <text evidence="2 7">Belongs to the citrate synthase family.</text>
</comment>
<dbReference type="InterPro" id="IPR024176">
    <property type="entry name" value="Citrate_synthase_bac-typ"/>
</dbReference>
<accession>Q7VJ45</accession>
<protein>
    <recommendedName>
        <fullName evidence="7">Citrate synthase</fullName>
    </recommendedName>
</protein>
<dbReference type="HOGENOM" id="CLU_025068_2_1_7"/>
<organism evidence="9 10">
    <name type="scientific">Helicobacter hepaticus (strain ATCC 51449 / 3B1)</name>
    <dbReference type="NCBI Taxonomy" id="235279"/>
    <lineage>
        <taxon>Bacteria</taxon>
        <taxon>Pseudomonadati</taxon>
        <taxon>Campylobacterota</taxon>
        <taxon>Epsilonproteobacteria</taxon>
        <taxon>Campylobacterales</taxon>
        <taxon>Helicobacteraceae</taxon>
        <taxon>Helicobacter</taxon>
    </lineage>
</organism>
<evidence type="ECO:0000256" key="7">
    <source>
        <dbReference type="PIRNR" id="PIRNR001369"/>
    </source>
</evidence>
<dbReference type="RefSeq" id="WP_011115240.1">
    <property type="nucleotide sequence ID" value="NC_004917.1"/>
</dbReference>
<evidence type="ECO:0000256" key="2">
    <source>
        <dbReference type="ARBA" id="ARBA00010566"/>
    </source>
</evidence>
<dbReference type="PIRSF" id="PIRSF001369">
    <property type="entry name" value="Citrate_synth"/>
    <property type="match status" value="1"/>
</dbReference>
<comment type="pathway">
    <text evidence="1">Carbohydrate metabolism; tricarboxylic acid cycle; isocitrate from oxaloacetate: step 1/2.</text>
</comment>
<evidence type="ECO:0000313" key="9">
    <source>
        <dbReference type="EMBL" id="AAP76995.1"/>
    </source>
</evidence>
<dbReference type="GO" id="GO:0050440">
    <property type="term" value="F:2-methylcitrate synthase activity"/>
    <property type="evidence" value="ECO:0007669"/>
    <property type="project" value="UniProtKB-EC"/>
</dbReference>
<dbReference type="PRINTS" id="PR00143">
    <property type="entry name" value="CITRTSNTHASE"/>
</dbReference>
<dbReference type="KEGG" id="hhe:HH_0398"/>
<dbReference type="GO" id="GO:0006099">
    <property type="term" value="P:tricarboxylic acid cycle"/>
    <property type="evidence" value="ECO:0007669"/>
    <property type="project" value="UniProtKB-UniPathway"/>
</dbReference>
<dbReference type="Proteomes" id="UP000002495">
    <property type="component" value="Chromosome"/>
</dbReference>
<dbReference type="FunFam" id="1.10.230.10:FF:000003">
    <property type="entry name" value="Citrate synthase"/>
    <property type="match status" value="1"/>
</dbReference>
<evidence type="ECO:0000313" key="10">
    <source>
        <dbReference type="Proteomes" id="UP000002495"/>
    </source>
</evidence>
<dbReference type="GO" id="GO:0036440">
    <property type="term" value="F:citrate synthase activity"/>
    <property type="evidence" value="ECO:0007669"/>
    <property type="project" value="UniProtKB-EC"/>
</dbReference>
<dbReference type="Gene3D" id="1.10.580.10">
    <property type="entry name" value="Citrate Synthase, domain 1"/>
    <property type="match status" value="1"/>
</dbReference>
<dbReference type="InterPro" id="IPR002020">
    <property type="entry name" value="Citrate_synthase"/>
</dbReference>
<dbReference type="GO" id="GO:0005975">
    <property type="term" value="P:carbohydrate metabolic process"/>
    <property type="evidence" value="ECO:0007669"/>
    <property type="project" value="TreeGrafter"/>
</dbReference>